<dbReference type="PANTHER" id="PTHR31985">
    <property type="entry name" value="ETHYLENE-RESPONSIVE TRANSCRIPTION FACTOR ERF042-RELATED"/>
    <property type="match status" value="1"/>
</dbReference>
<evidence type="ECO:0000313" key="10">
    <source>
        <dbReference type="EMBL" id="KAG0573704.1"/>
    </source>
</evidence>
<dbReference type="SUPFAM" id="SSF54171">
    <property type="entry name" value="DNA-binding domain"/>
    <property type="match status" value="1"/>
</dbReference>
<dbReference type="GO" id="GO:0005634">
    <property type="term" value="C:nucleus"/>
    <property type="evidence" value="ECO:0007669"/>
    <property type="project" value="UniProtKB-SubCell"/>
</dbReference>
<dbReference type="GO" id="GO:0003700">
    <property type="term" value="F:DNA-binding transcription factor activity"/>
    <property type="evidence" value="ECO:0007669"/>
    <property type="project" value="InterPro"/>
</dbReference>
<feature type="domain" description="AP2/ERF" evidence="9">
    <location>
        <begin position="67"/>
        <end position="124"/>
    </location>
</feature>
<evidence type="ECO:0000313" key="11">
    <source>
        <dbReference type="Proteomes" id="UP000822688"/>
    </source>
</evidence>
<protein>
    <recommendedName>
        <fullName evidence="9">AP2/ERF domain-containing protein</fullName>
    </recommendedName>
</protein>
<evidence type="ECO:0000259" key="9">
    <source>
        <dbReference type="PROSITE" id="PS51032"/>
    </source>
</evidence>
<dbReference type="Pfam" id="PF00847">
    <property type="entry name" value="AP2"/>
    <property type="match status" value="1"/>
</dbReference>
<reference evidence="10" key="1">
    <citation type="submission" date="2020-06" db="EMBL/GenBank/DDBJ databases">
        <title>WGS assembly of Ceratodon purpureus strain R40.</title>
        <authorList>
            <person name="Carey S.B."/>
            <person name="Jenkins J."/>
            <person name="Shu S."/>
            <person name="Lovell J.T."/>
            <person name="Sreedasyam A."/>
            <person name="Maumus F."/>
            <person name="Tiley G.P."/>
            <person name="Fernandez-Pozo N."/>
            <person name="Barry K."/>
            <person name="Chen C."/>
            <person name="Wang M."/>
            <person name="Lipzen A."/>
            <person name="Daum C."/>
            <person name="Saski C.A."/>
            <person name="Payton A.C."/>
            <person name="Mcbreen J.C."/>
            <person name="Conrad R.E."/>
            <person name="Kollar L.M."/>
            <person name="Olsson S."/>
            <person name="Huttunen S."/>
            <person name="Landis J.B."/>
            <person name="Wickett N.J."/>
            <person name="Johnson M.G."/>
            <person name="Rensing S.A."/>
            <person name="Grimwood J."/>
            <person name="Schmutz J."/>
            <person name="Mcdaniel S.F."/>
        </authorList>
    </citation>
    <scope>NUCLEOTIDE SEQUENCE</scope>
    <source>
        <strain evidence="10">R40</strain>
    </source>
</reference>
<dbReference type="Proteomes" id="UP000822688">
    <property type="component" value="Chromosome V"/>
</dbReference>
<gene>
    <name evidence="10" type="ORF">KC19_VG202400</name>
</gene>
<keyword evidence="4" id="KW-0010">Activator</keyword>
<evidence type="ECO:0000256" key="4">
    <source>
        <dbReference type="ARBA" id="ARBA00023159"/>
    </source>
</evidence>
<keyword evidence="6" id="KW-0539">Nucleus</keyword>
<keyword evidence="3" id="KW-0238">DNA-binding</keyword>
<evidence type="ECO:0000256" key="8">
    <source>
        <dbReference type="SAM" id="MobiDB-lite"/>
    </source>
</evidence>
<evidence type="ECO:0000256" key="6">
    <source>
        <dbReference type="ARBA" id="ARBA00023242"/>
    </source>
</evidence>
<dbReference type="Gene3D" id="3.30.730.10">
    <property type="entry name" value="AP2/ERF domain"/>
    <property type="match status" value="1"/>
</dbReference>
<dbReference type="AlphaFoldDB" id="A0A8T0HS00"/>
<keyword evidence="2" id="KW-0805">Transcription regulation</keyword>
<name>A0A8T0HS00_CERPU</name>
<organism evidence="10 11">
    <name type="scientific">Ceratodon purpureus</name>
    <name type="common">Fire moss</name>
    <name type="synonym">Dicranum purpureum</name>
    <dbReference type="NCBI Taxonomy" id="3225"/>
    <lineage>
        <taxon>Eukaryota</taxon>
        <taxon>Viridiplantae</taxon>
        <taxon>Streptophyta</taxon>
        <taxon>Embryophyta</taxon>
        <taxon>Bryophyta</taxon>
        <taxon>Bryophytina</taxon>
        <taxon>Bryopsida</taxon>
        <taxon>Dicranidae</taxon>
        <taxon>Pseudoditrichales</taxon>
        <taxon>Ditrichaceae</taxon>
        <taxon>Ceratodon</taxon>
    </lineage>
</organism>
<keyword evidence="5" id="KW-0804">Transcription</keyword>
<dbReference type="FunFam" id="3.30.730.10:FF:000001">
    <property type="entry name" value="Ethylene-responsive transcription factor 2"/>
    <property type="match status" value="1"/>
</dbReference>
<proteinExistence type="inferred from homology"/>
<dbReference type="PANTHER" id="PTHR31985:SF273">
    <property type="entry name" value="ETHYLENE-RESPONSIVE TRANSCRIPTION FACTOR ERF017"/>
    <property type="match status" value="1"/>
</dbReference>
<dbReference type="InterPro" id="IPR001471">
    <property type="entry name" value="AP2/ERF_dom"/>
</dbReference>
<comment type="similarity">
    <text evidence="7">Belongs to the AP2/ERF transcription factor family. ERF subfamily.</text>
</comment>
<sequence length="423" mass="46475">MVDKQRRNTGTPSCGRGFEFLKPKKKLKKQEIEKRRISGKSSTKMEEEAGSSSGNEKGAVTPALQSKYKGVRMRAWGKWVSEIREPNKRSRIWLGSFPTAEMAARAYDAAVVCLRGPKATLNFPDSPPSSLPLSASPREIQAAAAAAAAATPNSPASPTDVVAVSLRAQLERSDQNTTHAPRDTPAPCPPQNPTKFAEVQHDEHNRSEGHVELKSTSSKNLWPASPPQHPPEITEVERDEFNLRDGAATSSKELWQPRRLELPQSSSEERSAQQTPDFNPGTATFLTDQINWAATVPDAALEFHCKECCEVCRRIAQEQNLTSLESPSPAQDANLVTVHGVALAAEECHQQGPVKMEEVQQLGYDDEVALHEEDEVQSLLHGLKEIYLPLSSNIADIITPTVPADSNAASEFWEFDNLWDFPG</sequence>
<evidence type="ECO:0000256" key="1">
    <source>
        <dbReference type="ARBA" id="ARBA00004123"/>
    </source>
</evidence>
<feature type="compositionally biased region" description="Basic and acidic residues" evidence="8">
    <location>
        <begin position="198"/>
        <end position="213"/>
    </location>
</feature>
<evidence type="ECO:0000256" key="5">
    <source>
        <dbReference type="ARBA" id="ARBA00023163"/>
    </source>
</evidence>
<dbReference type="CDD" id="cd00018">
    <property type="entry name" value="AP2"/>
    <property type="match status" value="1"/>
</dbReference>
<dbReference type="SMART" id="SM00380">
    <property type="entry name" value="AP2"/>
    <property type="match status" value="1"/>
</dbReference>
<dbReference type="PRINTS" id="PR00367">
    <property type="entry name" value="ETHRSPELEMNT"/>
</dbReference>
<comment type="caution">
    <text evidence="10">The sequence shown here is derived from an EMBL/GenBank/DDBJ whole genome shotgun (WGS) entry which is preliminary data.</text>
</comment>
<comment type="subcellular location">
    <subcellularLocation>
        <location evidence="1">Nucleus</location>
    </subcellularLocation>
</comment>
<dbReference type="InterPro" id="IPR016177">
    <property type="entry name" value="DNA-bd_dom_sf"/>
</dbReference>
<dbReference type="GO" id="GO:0003677">
    <property type="term" value="F:DNA binding"/>
    <property type="evidence" value="ECO:0007669"/>
    <property type="project" value="UniProtKB-KW"/>
</dbReference>
<dbReference type="InterPro" id="IPR051032">
    <property type="entry name" value="AP2/ERF_TF_ERF_subfamily"/>
</dbReference>
<feature type="compositionally biased region" description="Polar residues" evidence="8">
    <location>
        <begin position="272"/>
        <end position="281"/>
    </location>
</feature>
<feature type="region of interest" description="Disordered" evidence="8">
    <location>
        <begin position="172"/>
        <end position="232"/>
    </location>
</feature>
<accession>A0A8T0HS00</accession>
<feature type="region of interest" description="Disordered" evidence="8">
    <location>
        <begin position="248"/>
        <end position="281"/>
    </location>
</feature>
<keyword evidence="11" id="KW-1185">Reference proteome</keyword>
<feature type="region of interest" description="Disordered" evidence="8">
    <location>
        <begin position="1"/>
        <end position="63"/>
    </location>
</feature>
<evidence type="ECO:0000256" key="3">
    <source>
        <dbReference type="ARBA" id="ARBA00023125"/>
    </source>
</evidence>
<dbReference type="PROSITE" id="PS51032">
    <property type="entry name" value="AP2_ERF"/>
    <property type="match status" value="1"/>
</dbReference>
<feature type="compositionally biased region" description="Basic and acidic residues" evidence="8">
    <location>
        <begin position="255"/>
        <end position="271"/>
    </location>
</feature>
<evidence type="ECO:0000256" key="2">
    <source>
        <dbReference type="ARBA" id="ARBA00023015"/>
    </source>
</evidence>
<evidence type="ECO:0000256" key="7">
    <source>
        <dbReference type="ARBA" id="ARBA00024343"/>
    </source>
</evidence>
<dbReference type="InterPro" id="IPR036955">
    <property type="entry name" value="AP2/ERF_dom_sf"/>
</dbReference>
<dbReference type="EMBL" id="CM026426">
    <property type="protein sequence ID" value="KAG0573704.1"/>
    <property type="molecule type" value="Genomic_DNA"/>
</dbReference>